<dbReference type="PROSITE" id="PS00211">
    <property type="entry name" value="ABC_TRANSPORTER_1"/>
    <property type="match status" value="1"/>
</dbReference>
<dbReference type="InterPro" id="IPR026082">
    <property type="entry name" value="ABCA"/>
</dbReference>
<evidence type="ECO:0000256" key="4">
    <source>
        <dbReference type="ARBA" id="ARBA00022737"/>
    </source>
</evidence>
<dbReference type="InterPro" id="IPR003593">
    <property type="entry name" value="AAA+_ATPase"/>
</dbReference>
<dbReference type="AlphaFoldDB" id="A0A9N9BL95"/>
<comment type="subcellular location">
    <subcellularLocation>
        <location evidence="1">Membrane</location>
        <topology evidence="1">Multi-pass membrane protein</topology>
    </subcellularLocation>
</comment>
<reference evidence="11" key="1">
    <citation type="submission" date="2021-06" db="EMBL/GenBank/DDBJ databases">
        <authorList>
            <person name="Kallberg Y."/>
            <person name="Tangrot J."/>
            <person name="Rosling A."/>
        </authorList>
    </citation>
    <scope>NUCLEOTIDE SEQUENCE</scope>
    <source>
        <strain evidence="11">AZ414A</strain>
    </source>
</reference>
<organism evidence="11 12">
    <name type="scientific">Diversispora eburnea</name>
    <dbReference type="NCBI Taxonomy" id="1213867"/>
    <lineage>
        <taxon>Eukaryota</taxon>
        <taxon>Fungi</taxon>
        <taxon>Fungi incertae sedis</taxon>
        <taxon>Mucoromycota</taxon>
        <taxon>Glomeromycotina</taxon>
        <taxon>Glomeromycetes</taxon>
        <taxon>Diversisporales</taxon>
        <taxon>Diversisporaceae</taxon>
        <taxon>Diversispora</taxon>
    </lineage>
</organism>
<evidence type="ECO:0000256" key="5">
    <source>
        <dbReference type="ARBA" id="ARBA00022741"/>
    </source>
</evidence>
<feature type="domain" description="ABC transporter" evidence="10">
    <location>
        <begin position="617"/>
        <end position="847"/>
    </location>
</feature>
<dbReference type="GO" id="GO:0005319">
    <property type="term" value="F:lipid transporter activity"/>
    <property type="evidence" value="ECO:0007669"/>
    <property type="project" value="TreeGrafter"/>
</dbReference>
<keyword evidence="6" id="KW-0067">ATP-binding</keyword>
<dbReference type="GO" id="GO:0005524">
    <property type="term" value="F:ATP binding"/>
    <property type="evidence" value="ECO:0007669"/>
    <property type="project" value="UniProtKB-KW"/>
</dbReference>
<evidence type="ECO:0000256" key="1">
    <source>
        <dbReference type="ARBA" id="ARBA00004141"/>
    </source>
</evidence>
<feature type="transmembrane region" description="Helical" evidence="9">
    <location>
        <begin position="474"/>
        <end position="497"/>
    </location>
</feature>
<evidence type="ECO:0000256" key="6">
    <source>
        <dbReference type="ARBA" id="ARBA00022840"/>
    </source>
</evidence>
<keyword evidence="2" id="KW-0813">Transport</keyword>
<dbReference type="FunFam" id="3.40.50.300:FF:000665">
    <property type="entry name" value="ABC transporter A family member 2"/>
    <property type="match status" value="1"/>
</dbReference>
<evidence type="ECO:0000313" key="11">
    <source>
        <dbReference type="EMBL" id="CAG8568180.1"/>
    </source>
</evidence>
<evidence type="ECO:0000256" key="2">
    <source>
        <dbReference type="ARBA" id="ARBA00022448"/>
    </source>
</evidence>
<dbReference type="GO" id="GO:0140359">
    <property type="term" value="F:ABC-type transporter activity"/>
    <property type="evidence" value="ECO:0007669"/>
    <property type="project" value="InterPro"/>
</dbReference>
<dbReference type="GO" id="GO:0016020">
    <property type="term" value="C:membrane"/>
    <property type="evidence" value="ECO:0007669"/>
    <property type="project" value="UniProtKB-SubCell"/>
</dbReference>
<keyword evidence="3 9" id="KW-0812">Transmembrane</keyword>
<dbReference type="InterPro" id="IPR003439">
    <property type="entry name" value="ABC_transporter-like_ATP-bd"/>
</dbReference>
<feature type="transmembrane region" description="Helical" evidence="9">
    <location>
        <begin position="440"/>
        <end position="462"/>
    </location>
</feature>
<dbReference type="Gene3D" id="3.40.50.300">
    <property type="entry name" value="P-loop containing nucleotide triphosphate hydrolases"/>
    <property type="match status" value="1"/>
</dbReference>
<evidence type="ECO:0000256" key="3">
    <source>
        <dbReference type="ARBA" id="ARBA00022692"/>
    </source>
</evidence>
<dbReference type="Proteomes" id="UP000789706">
    <property type="component" value="Unassembled WGS sequence"/>
</dbReference>
<dbReference type="PROSITE" id="PS50893">
    <property type="entry name" value="ABC_TRANSPORTER_2"/>
    <property type="match status" value="1"/>
</dbReference>
<keyword evidence="8 9" id="KW-0472">Membrane</keyword>
<protein>
    <submittedName>
        <fullName evidence="11">5409_t:CDS:1</fullName>
    </submittedName>
</protein>
<dbReference type="SMART" id="SM00382">
    <property type="entry name" value="AAA"/>
    <property type="match status" value="1"/>
</dbReference>
<comment type="caution">
    <text evidence="11">The sequence shown here is derived from an EMBL/GenBank/DDBJ whole genome shotgun (WGS) entry which is preliminary data.</text>
</comment>
<proteinExistence type="predicted"/>
<sequence length="899" mass="101563">MENNNNIDTITGSVIEVDKNGSNSISSGTTANIPLPEIKRVNKSFQMRALTRKTLSYQKRQMFTNICCITLCPLLMVAIAGILAIVFKGFIDKNNPPIELLLCSNTNASDQYGFYLTNFREEDQDNKLPSDEVPNSSGKTDFVSLVNFFLAPEGESFFNVIGDQEFCVYVFGHDYPVSFPYQNYIDPSDNSLRKDTTFIPDPANVWFNFQNITQAYYLSKTQSLPWFYIQSNIDIGVKQNQTVDYAGVSNFNISNTQNRGIIGNTNTNYFANYANESGFKLGDFQPVPYFINSSQNEDDEKFDDLLTKSIQKVINELSLIDKALLWKDDVTTDLSSFATYYITTSPIINQMPWGNILLKSINTEIRQWNYTLQIGQDVRLNAASSYPSQGKRRLATQTELSNGFIRTATDLSRGYNNDVTITPMYRLFPQIKLIVIDFPIGPLVGGLLYPFGVIFIVTGFFFKMEIFTKTQPGVYILLLFIWGHIEIALAFFFSCFFSKSRTALVVSFLIVLCGIIVSIAITYTSRQAKSEIPNGYNFWPPFAFCNALSEINYQSASKTEEAYRMSDLIIGNPNMELINLEKGIKDIDEDETKFEDLDVKEERQRVLEDAYDPDSPLIIKRMRKAYSSGKLAVKDVTFAVDRNIIFGLLGPNGAGKTTLISILTGLYKPSSGSASINKYNIRTQMNEVYRSIGVCPQHDILWDDLTVVEHLLFYARLKGIPASDEKLAVQVALQQVRLEPFKNRLTKGLSGGEKRRLSIAISLIGNPVVIFLDEPTTGLDPEVRRLIWNIINESKKGRTIVLTTHSMEEAEVLCNKIGIMAKGTLRCIGPQLRLKEIYGRGFKLIKLDAFVTNVSYEFVPEPGLIPKLFIEIEKNKKKYGIDDWEVFLRIIGEEDAEAD</sequence>
<dbReference type="EMBL" id="CAJVPK010001057">
    <property type="protein sequence ID" value="CAG8568180.1"/>
    <property type="molecule type" value="Genomic_DNA"/>
</dbReference>
<gene>
    <name evidence="11" type="ORF">DEBURN_LOCUS7940</name>
</gene>
<dbReference type="OrthoDB" id="8061355at2759"/>
<feature type="transmembrane region" description="Helical" evidence="9">
    <location>
        <begin position="62"/>
        <end position="87"/>
    </location>
</feature>
<dbReference type="InterPro" id="IPR027417">
    <property type="entry name" value="P-loop_NTPase"/>
</dbReference>
<evidence type="ECO:0000256" key="8">
    <source>
        <dbReference type="ARBA" id="ARBA00023136"/>
    </source>
</evidence>
<keyword evidence="12" id="KW-1185">Reference proteome</keyword>
<keyword evidence="7 9" id="KW-1133">Transmembrane helix</keyword>
<evidence type="ECO:0000256" key="9">
    <source>
        <dbReference type="SAM" id="Phobius"/>
    </source>
</evidence>
<dbReference type="Pfam" id="PF00005">
    <property type="entry name" value="ABC_tran"/>
    <property type="match status" value="1"/>
</dbReference>
<dbReference type="InterPro" id="IPR017871">
    <property type="entry name" value="ABC_transporter-like_CS"/>
</dbReference>
<dbReference type="GO" id="GO:0016887">
    <property type="term" value="F:ATP hydrolysis activity"/>
    <property type="evidence" value="ECO:0007669"/>
    <property type="project" value="InterPro"/>
</dbReference>
<dbReference type="SUPFAM" id="SSF52540">
    <property type="entry name" value="P-loop containing nucleoside triphosphate hydrolases"/>
    <property type="match status" value="1"/>
</dbReference>
<keyword evidence="4" id="KW-0677">Repeat</keyword>
<dbReference type="PANTHER" id="PTHR19229">
    <property type="entry name" value="ATP-BINDING CASSETTE TRANSPORTER SUBFAMILY A ABCA"/>
    <property type="match status" value="1"/>
</dbReference>
<keyword evidence="5" id="KW-0547">Nucleotide-binding</keyword>
<name>A0A9N9BL95_9GLOM</name>
<dbReference type="CDD" id="cd03263">
    <property type="entry name" value="ABC_subfamily_A"/>
    <property type="match status" value="1"/>
</dbReference>
<evidence type="ECO:0000259" key="10">
    <source>
        <dbReference type="PROSITE" id="PS50893"/>
    </source>
</evidence>
<evidence type="ECO:0000313" key="12">
    <source>
        <dbReference type="Proteomes" id="UP000789706"/>
    </source>
</evidence>
<feature type="transmembrane region" description="Helical" evidence="9">
    <location>
        <begin position="503"/>
        <end position="523"/>
    </location>
</feature>
<accession>A0A9N9BL95</accession>
<evidence type="ECO:0000256" key="7">
    <source>
        <dbReference type="ARBA" id="ARBA00022989"/>
    </source>
</evidence>
<dbReference type="PANTHER" id="PTHR19229:SF36">
    <property type="entry name" value="ATP-BINDING CASSETTE SUB-FAMILY A MEMBER 2"/>
    <property type="match status" value="1"/>
</dbReference>